<evidence type="ECO:0000313" key="2">
    <source>
        <dbReference type="EMBL" id="PLW74830.1"/>
    </source>
</evidence>
<dbReference type="Proteomes" id="UP000234881">
    <property type="component" value="Unassembled WGS sequence"/>
</dbReference>
<keyword evidence="3" id="KW-1185">Reference proteome</keyword>
<accession>A0A2N5XK63</accession>
<name>A0A2N5XK63_9HYPH</name>
<protein>
    <submittedName>
        <fullName evidence="2">Uncharacterized protein</fullName>
    </submittedName>
</protein>
<dbReference type="EMBL" id="PKUQ01000055">
    <property type="protein sequence ID" value="PLW74830.1"/>
    <property type="molecule type" value="Genomic_DNA"/>
</dbReference>
<gene>
    <name evidence="2" type="ORF">C0081_21135</name>
</gene>
<feature type="region of interest" description="Disordered" evidence="1">
    <location>
        <begin position="37"/>
        <end position="60"/>
    </location>
</feature>
<proteinExistence type="predicted"/>
<reference evidence="2 3" key="1">
    <citation type="submission" date="2018-01" db="EMBL/GenBank/DDBJ databases">
        <title>The draft genome sequence of Cohaesibacter sp. H1304.</title>
        <authorList>
            <person name="Wang N.-N."/>
            <person name="Du Z.-J."/>
        </authorList>
    </citation>
    <scope>NUCLEOTIDE SEQUENCE [LARGE SCALE GENOMIC DNA]</scope>
    <source>
        <strain evidence="2 3">H1304</strain>
    </source>
</reference>
<sequence>MMDLASQIRKLGFVLIYFSMISLAYAGGSFTHGHELIDNGDSHQAEHSHIDQQDVDQAHDHDPDMSIDNTSLHCGAMILTLLTAPAALPALAEADKLPSLMSDLIAIVVSLEPPPPRFA</sequence>
<dbReference type="OrthoDB" id="9933686at2"/>
<organism evidence="2 3">
    <name type="scientific">Cohaesibacter celericrescens</name>
    <dbReference type="NCBI Taxonomy" id="2067669"/>
    <lineage>
        <taxon>Bacteria</taxon>
        <taxon>Pseudomonadati</taxon>
        <taxon>Pseudomonadota</taxon>
        <taxon>Alphaproteobacteria</taxon>
        <taxon>Hyphomicrobiales</taxon>
        <taxon>Cohaesibacteraceae</taxon>
    </lineage>
</organism>
<comment type="caution">
    <text evidence="2">The sequence shown here is derived from an EMBL/GenBank/DDBJ whole genome shotgun (WGS) entry which is preliminary data.</text>
</comment>
<evidence type="ECO:0000256" key="1">
    <source>
        <dbReference type="SAM" id="MobiDB-lite"/>
    </source>
</evidence>
<dbReference type="AlphaFoldDB" id="A0A2N5XK63"/>
<dbReference type="RefSeq" id="WP_101535728.1">
    <property type="nucleotide sequence ID" value="NZ_JBFHIU010000086.1"/>
</dbReference>
<evidence type="ECO:0000313" key="3">
    <source>
        <dbReference type="Proteomes" id="UP000234881"/>
    </source>
</evidence>